<dbReference type="SUPFAM" id="SSF50037">
    <property type="entry name" value="C-terminal domain of transcriptional repressors"/>
    <property type="match status" value="1"/>
</dbReference>
<feature type="domain" description="BPL/LPL catalytic" evidence="6">
    <location>
        <begin position="40"/>
        <end position="223"/>
    </location>
</feature>
<dbReference type="GO" id="GO:0005524">
    <property type="term" value="F:ATP binding"/>
    <property type="evidence" value="ECO:0007669"/>
    <property type="project" value="UniProtKB-KW"/>
</dbReference>
<evidence type="ECO:0000256" key="2">
    <source>
        <dbReference type="ARBA" id="ARBA00022741"/>
    </source>
</evidence>
<dbReference type="InterPro" id="IPR045864">
    <property type="entry name" value="aa-tRNA-synth_II/BPL/LPL"/>
</dbReference>
<sequence length="291" mass="29900">MFVPILFDTHKFTAAALGCVLMTDMRAPLDSDALMTRVAGTRWRSIRVVEDTGSTNADLVALSGAGDSTGSVLIAEHQSAGRGRHSRSWTSPPRSQVALSVAAAADTSDQPSALGWLPLLTGLAVVEAIEAVSDLTPELKWPNDVLLPGDGGSRKVAGILAELTHGPAGPVVVIGIGINVSLSQDELPVPTATSLSLAGAEVDRADLAAALLIALSRRLDQWPADLGTVAGDYRAASATLGHRVRVQLPIGDEIVGVATAIDSTGRVVVDVAGGEHVAVAAGDVTHLRLAD</sequence>
<dbReference type="PANTHER" id="PTHR12835">
    <property type="entry name" value="BIOTIN PROTEIN LIGASE"/>
    <property type="match status" value="1"/>
</dbReference>
<keyword evidence="4" id="KW-0092">Biotin</keyword>
<protein>
    <recommendedName>
        <fullName evidence="5">biotin--[biotin carboxyl-carrier protein] ligase</fullName>
        <ecNumber evidence="5">6.3.4.15</ecNumber>
    </recommendedName>
</protein>
<dbReference type="InterPro" id="IPR004143">
    <property type="entry name" value="BPL_LPL_catalytic"/>
</dbReference>
<reference evidence="7 8" key="1">
    <citation type="submission" date="2018-06" db="EMBL/GenBank/DDBJ databases">
        <title>Genomic Encyclopedia of Type Strains, Phase IV (KMG-IV): sequencing the most valuable type-strain genomes for metagenomic binning, comparative biology and taxonomic classification.</title>
        <authorList>
            <person name="Goeker M."/>
        </authorList>
    </citation>
    <scope>NUCLEOTIDE SEQUENCE [LARGE SCALE GENOMIC DNA]</scope>
    <source>
        <strain evidence="7 8">DSM 45521</strain>
    </source>
</reference>
<keyword evidence="8" id="KW-1185">Reference proteome</keyword>
<evidence type="ECO:0000313" key="7">
    <source>
        <dbReference type="EMBL" id="PYE14742.1"/>
    </source>
</evidence>
<dbReference type="EMBL" id="QJSP01000012">
    <property type="protein sequence ID" value="PYE14742.1"/>
    <property type="molecule type" value="Genomic_DNA"/>
</dbReference>
<dbReference type="InterPro" id="IPR003142">
    <property type="entry name" value="BPL_C"/>
</dbReference>
<dbReference type="InterPro" id="IPR004408">
    <property type="entry name" value="Biotin_CoA_COase_ligase"/>
</dbReference>
<name>A0A318RIS4_WILLI</name>
<accession>A0A318RIS4</accession>
<evidence type="ECO:0000256" key="4">
    <source>
        <dbReference type="ARBA" id="ARBA00023267"/>
    </source>
</evidence>
<dbReference type="Pfam" id="PF02237">
    <property type="entry name" value="BPL_C"/>
    <property type="match status" value="1"/>
</dbReference>
<dbReference type="GO" id="GO:0005737">
    <property type="term" value="C:cytoplasm"/>
    <property type="evidence" value="ECO:0007669"/>
    <property type="project" value="TreeGrafter"/>
</dbReference>
<evidence type="ECO:0000259" key="6">
    <source>
        <dbReference type="PROSITE" id="PS51733"/>
    </source>
</evidence>
<evidence type="ECO:0000256" key="3">
    <source>
        <dbReference type="ARBA" id="ARBA00022840"/>
    </source>
</evidence>
<dbReference type="InterPro" id="IPR008988">
    <property type="entry name" value="Transcriptional_repressor_C"/>
</dbReference>
<evidence type="ECO:0000256" key="5">
    <source>
        <dbReference type="ARBA" id="ARBA00024227"/>
    </source>
</evidence>
<dbReference type="GO" id="GO:0004077">
    <property type="term" value="F:biotin--[biotin carboxyl-carrier protein] ligase activity"/>
    <property type="evidence" value="ECO:0007669"/>
    <property type="project" value="UniProtKB-EC"/>
</dbReference>
<evidence type="ECO:0000256" key="1">
    <source>
        <dbReference type="ARBA" id="ARBA00022598"/>
    </source>
</evidence>
<proteinExistence type="predicted"/>
<dbReference type="CDD" id="cd16442">
    <property type="entry name" value="BPL"/>
    <property type="match status" value="1"/>
</dbReference>
<dbReference type="EC" id="6.3.4.15" evidence="5"/>
<dbReference type="Proteomes" id="UP000247591">
    <property type="component" value="Unassembled WGS sequence"/>
</dbReference>
<dbReference type="PANTHER" id="PTHR12835:SF5">
    <property type="entry name" value="BIOTIN--PROTEIN LIGASE"/>
    <property type="match status" value="1"/>
</dbReference>
<dbReference type="NCBIfam" id="TIGR00121">
    <property type="entry name" value="birA_ligase"/>
    <property type="match status" value="1"/>
</dbReference>
<organism evidence="7 8">
    <name type="scientific">Williamsia limnetica</name>
    <dbReference type="NCBI Taxonomy" id="882452"/>
    <lineage>
        <taxon>Bacteria</taxon>
        <taxon>Bacillati</taxon>
        <taxon>Actinomycetota</taxon>
        <taxon>Actinomycetes</taxon>
        <taxon>Mycobacteriales</taxon>
        <taxon>Nocardiaceae</taxon>
        <taxon>Williamsia</taxon>
    </lineage>
</organism>
<keyword evidence="2" id="KW-0547">Nucleotide-binding</keyword>
<keyword evidence="3" id="KW-0067">ATP-binding</keyword>
<dbReference type="PROSITE" id="PS51733">
    <property type="entry name" value="BPL_LPL_CATALYTIC"/>
    <property type="match status" value="1"/>
</dbReference>
<comment type="caution">
    <text evidence="7">The sequence shown here is derived from an EMBL/GenBank/DDBJ whole genome shotgun (WGS) entry which is preliminary data.</text>
</comment>
<gene>
    <name evidence="7" type="ORF">DFR67_112204</name>
</gene>
<dbReference type="AlphaFoldDB" id="A0A318RIS4"/>
<keyword evidence="1 7" id="KW-0436">Ligase</keyword>
<evidence type="ECO:0000313" key="8">
    <source>
        <dbReference type="Proteomes" id="UP000247591"/>
    </source>
</evidence>
<dbReference type="Gene3D" id="2.30.30.100">
    <property type="match status" value="1"/>
</dbReference>
<dbReference type="SUPFAM" id="SSF55681">
    <property type="entry name" value="Class II aaRS and biotin synthetases"/>
    <property type="match status" value="1"/>
</dbReference>
<dbReference type="Pfam" id="PF03099">
    <property type="entry name" value="BPL_LplA_LipB"/>
    <property type="match status" value="1"/>
</dbReference>
<dbReference type="Gene3D" id="3.30.930.10">
    <property type="entry name" value="Bira Bifunctional Protein, Domain 2"/>
    <property type="match status" value="1"/>
</dbReference>